<keyword evidence="7" id="KW-1185">Reference proteome</keyword>
<dbReference type="InterPro" id="IPR008258">
    <property type="entry name" value="Transglycosylase_SLT_dom_1"/>
</dbReference>
<evidence type="ECO:0000313" key="6">
    <source>
        <dbReference type="EMBL" id="SMC12410.1"/>
    </source>
</evidence>
<organism evidence="6 7">
    <name type="scientific">Roseovarius aestuarii</name>
    <dbReference type="NCBI Taxonomy" id="475083"/>
    <lineage>
        <taxon>Bacteria</taxon>
        <taxon>Pseudomonadati</taxon>
        <taxon>Pseudomonadota</taxon>
        <taxon>Alphaproteobacteria</taxon>
        <taxon>Rhodobacterales</taxon>
        <taxon>Roseobacteraceae</taxon>
        <taxon>Roseovarius</taxon>
    </lineage>
</organism>
<dbReference type="InterPro" id="IPR008939">
    <property type="entry name" value="Lytic_TGlycosylase_superhlx_U"/>
</dbReference>
<dbReference type="PANTHER" id="PTHR37423">
    <property type="entry name" value="SOLUBLE LYTIC MUREIN TRANSGLYCOSYLASE-RELATED"/>
    <property type="match status" value="1"/>
</dbReference>
<dbReference type="GO" id="GO:0004553">
    <property type="term" value="F:hydrolase activity, hydrolyzing O-glycosyl compounds"/>
    <property type="evidence" value="ECO:0007669"/>
    <property type="project" value="InterPro"/>
</dbReference>
<dbReference type="Pfam" id="PF01464">
    <property type="entry name" value="SLT"/>
    <property type="match status" value="1"/>
</dbReference>
<dbReference type="OrthoDB" id="9815002at2"/>
<dbReference type="GO" id="GO:0042597">
    <property type="term" value="C:periplasmic space"/>
    <property type="evidence" value="ECO:0007669"/>
    <property type="project" value="InterPro"/>
</dbReference>
<dbReference type="GO" id="GO:0016829">
    <property type="term" value="F:lyase activity"/>
    <property type="evidence" value="ECO:0007669"/>
    <property type="project" value="UniProtKB-KW"/>
</dbReference>
<evidence type="ECO:0000313" key="7">
    <source>
        <dbReference type="Proteomes" id="UP000193224"/>
    </source>
</evidence>
<dbReference type="AlphaFoldDB" id="A0A1X7BSB4"/>
<feature type="signal peptide" evidence="4">
    <location>
        <begin position="1"/>
        <end position="23"/>
    </location>
</feature>
<dbReference type="InterPro" id="IPR023346">
    <property type="entry name" value="Lysozyme-like_dom_sf"/>
</dbReference>
<name>A0A1X7BSB4_9RHOB</name>
<accession>A0A1X7BSB4</accession>
<evidence type="ECO:0000256" key="3">
    <source>
        <dbReference type="ARBA" id="ARBA00022729"/>
    </source>
</evidence>
<protein>
    <submittedName>
        <fullName evidence="6">Soluble lytic murein transglycosylase</fullName>
        <ecNumber evidence="6">4.2.2.-</ecNumber>
    </submittedName>
</protein>
<comment type="similarity">
    <text evidence="2">Belongs to the virb1 family.</text>
</comment>
<dbReference type="Proteomes" id="UP000193224">
    <property type="component" value="Unassembled WGS sequence"/>
</dbReference>
<dbReference type="EMBL" id="FWXB01000007">
    <property type="protein sequence ID" value="SMC12410.1"/>
    <property type="molecule type" value="Genomic_DNA"/>
</dbReference>
<proteinExistence type="inferred from homology"/>
<dbReference type="SUPFAM" id="SSF53955">
    <property type="entry name" value="Lysozyme-like"/>
    <property type="match status" value="1"/>
</dbReference>
<dbReference type="CDD" id="cd13401">
    <property type="entry name" value="Slt70-like"/>
    <property type="match status" value="1"/>
</dbReference>
<keyword evidence="3 4" id="KW-0732">Signal</keyword>
<feature type="domain" description="Transglycosylase SLT" evidence="5">
    <location>
        <begin position="494"/>
        <end position="595"/>
    </location>
</feature>
<evidence type="ECO:0000256" key="2">
    <source>
        <dbReference type="ARBA" id="ARBA00009387"/>
    </source>
</evidence>
<reference evidence="6 7" key="1">
    <citation type="submission" date="2017-03" db="EMBL/GenBank/DDBJ databases">
        <authorList>
            <person name="Afonso C.L."/>
            <person name="Miller P.J."/>
            <person name="Scott M.A."/>
            <person name="Spackman E."/>
            <person name="Goraichik I."/>
            <person name="Dimitrov K.M."/>
            <person name="Suarez D.L."/>
            <person name="Swayne D.E."/>
        </authorList>
    </citation>
    <scope>NUCLEOTIDE SEQUENCE [LARGE SCALE GENOMIC DNA]</scope>
    <source>
        <strain evidence="6 7">CECT 7745</strain>
    </source>
</reference>
<evidence type="ECO:0000256" key="4">
    <source>
        <dbReference type="SAM" id="SignalP"/>
    </source>
</evidence>
<keyword evidence="6" id="KW-0456">Lyase</keyword>
<dbReference type="SUPFAM" id="SSF48435">
    <property type="entry name" value="Bacterial muramidases"/>
    <property type="match status" value="1"/>
</dbReference>
<sequence length="661" mass="73644">MQGMSRFVTYIMALICLALPGGASEHAPQAPRPLASAFHAMQEDRWGVAAKLAARDGPAAADLIEWYRLRSGRGTPQDILSFLRRNPDWPGLDYLRRRNEVRMIIASNEEILEFYNDHTPQTGIGALTNASALIAAGQTGDAEATIVMAWRTLDLTTDEHDALITAYGELLKPHHEARMHMAAWRGLKDVKDMMPLVSADLRKQIETRRSIENGRKALDKWIAGLPGPLRRNAHVAYAEFNHLMSQRKTDKAIKLMLRQSRIDGGLGEPDRWANNRRSLARAQMRQGNHQLAYDLASTHQLTEGFRYSDLEWLSGYLALRFLDAPELALDHFQRFSAAVETPISLGRAGYWIGRAQDALGDTEAAQVAYTRGADHQTSFYGLLAAEKAGLPPDTTLDGTESFAPWRDAEFANSTVNQAAILALATGRLNLAETFFVHLSTHQNREGLGQMTQMLEELEQPHLQIMLGKAAARRAIVLPAAYYALHPLARETLPVPTELALTIARRESEFDFDVVSGAGAQGLMQVMPGTAKEVAGDLGIEYDRTRVMQDWRYNVKLGSTYLAQLADWLDGNPVLMAAGYNAGPGRARQWIETLGDPRDESIDIIDWIEHIPFRETRNYVMRVTESLPVYRARLGKAPLPVPFTEELTGTTFLPDRRATLSD</sequence>
<dbReference type="Gene3D" id="1.10.530.10">
    <property type="match status" value="1"/>
</dbReference>
<comment type="similarity">
    <text evidence="1">Belongs to the transglycosylase Slt family.</text>
</comment>
<dbReference type="EC" id="4.2.2.-" evidence="6"/>
<dbReference type="PANTHER" id="PTHR37423:SF2">
    <property type="entry name" value="MEMBRANE-BOUND LYTIC MUREIN TRANSGLYCOSYLASE C"/>
    <property type="match status" value="1"/>
</dbReference>
<evidence type="ECO:0000256" key="1">
    <source>
        <dbReference type="ARBA" id="ARBA00007734"/>
    </source>
</evidence>
<evidence type="ECO:0000259" key="5">
    <source>
        <dbReference type="Pfam" id="PF01464"/>
    </source>
</evidence>
<feature type="chain" id="PRO_5012665562" evidence="4">
    <location>
        <begin position="24"/>
        <end position="661"/>
    </location>
</feature>
<dbReference type="Gene3D" id="1.25.20.10">
    <property type="entry name" value="Bacterial muramidases"/>
    <property type="match status" value="1"/>
</dbReference>
<gene>
    <name evidence="6" type="primary">slt_3</name>
    <name evidence="6" type="ORF">ROA7745_02235</name>
</gene>